<dbReference type="Proteomes" id="UP001499854">
    <property type="component" value="Unassembled WGS sequence"/>
</dbReference>
<dbReference type="InterPro" id="IPR036318">
    <property type="entry name" value="FAD-bd_PCMH-like_sf"/>
</dbReference>
<evidence type="ECO:0000313" key="4">
    <source>
        <dbReference type="Proteomes" id="UP001499854"/>
    </source>
</evidence>
<comment type="caution">
    <text evidence="3">The sequence shown here is derived from an EMBL/GenBank/DDBJ whole genome shotgun (WGS) entry which is preliminary data.</text>
</comment>
<dbReference type="InterPro" id="IPR016167">
    <property type="entry name" value="FAD-bd_PCMH_sub1"/>
</dbReference>
<dbReference type="InterPro" id="IPR007173">
    <property type="entry name" value="ALO_C"/>
</dbReference>
<dbReference type="PANTHER" id="PTHR43762">
    <property type="entry name" value="L-GULONOLACTONE OXIDASE"/>
    <property type="match status" value="1"/>
</dbReference>
<dbReference type="SUPFAM" id="SSF56176">
    <property type="entry name" value="FAD-binding/transporter-associated domain-like"/>
    <property type="match status" value="1"/>
</dbReference>
<dbReference type="Gene3D" id="3.30.43.10">
    <property type="entry name" value="Uridine Diphospho-n-acetylenolpyruvylglucosamine Reductase, domain 2"/>
    <property type="match status" value="1"/>
</dbReference>
<dbReference type="Gene3D" id="3.30.70.2520">
    <property type="match status" value="1"/>
</dbReference>
<evidence type="ECO:0000259" key="2">
    <source>
        <dbReference type="PROSITE" id="PS51387"/>
    </source>
</evidence>
<dbReference type="Pfam" id="PF04030">
    <property type="entry name" value="ALO"/>
    <property type="match status" value="1"/>
</dbReference>
<dbReference type="PIRSF" id="PIRSF000136">
    <property type="entry name" value="LGO_GLO"/>
    <property type="match status" value="1"/>
</dbReference>
<dbReference type="InterPro" id="IPR016171">
    <property type="entry name" value="Vanillyl_alc_oxidase_C-sub2"/>
</dbReference>
<accession>A0ABN2REE3</accession>
<dbReference type="InterPro" id="IPR006094">
    <property type="entry name" value="Oxid_FAD_bind_N"/>
</dbReference>
<dbReference type="RefSeq" id="WP_344657394.1">
    <property type="nucleotide sequence ID" value="NZ_BAAAQM010000013.1"/>
</dbReference>
<dbReference type="PANTHER" id="PTHR43762:SF1">
    <property type="entry name" value="D-ARABINONO-1,4-LACTONE OXIDASE"/>
    <property type="match status" value="1"/>
</dbReference>
<keyword evidence="4" id="KW-1185">Reference proteome</keyword>
<reference evidence="3 4" key="1">
    <citation type="journal article" date="2019" name="Int. J. Syst. Evol. Microbiol.">
        <title>The Global Catalogue of Microorganisms (GCM) 10K type strain sequencing project: providing services to taxonomists for standard genome sequencing and annotation.</title>
        <authorList>
            <consortium name="The Broad Institute Genomics Platform"/>
            <consortium name="The Broad Institute Genome Sequencing Center for Infectious Disease"/>
            <person name="Wu L."/>
            <person name="Ma J."/>
        </authorList>
    </citation>
    <scope>NUCLEOTIDE SEQUENCE [LARGE SCALE GENOMIC DNA]</scope>
    <source>
        <strain evidence="3 4">JCM 16013</strain>
    </source>
</reference>
<dbReference type="Pfam" id="PF01565">
    <property type="entry name" value="FAD_binding_4"/>
    <property type="match status" value="1"/>
</dbReference>
<evidence type="ECO:0000256" key="1">
    <source>
        <dbReference type="ARBA" id="ARBA00023002"/>
    </source>
</evidence>
<evidence type="ECO:0000313" key="3">
    <source>
        <dbReference type="EMBL" id="GAA1967854.1"/>
    </source>
</evidence>
<dbReference type="Gene3D" id="3.30.465.10">
    <property type="match status" value="1"/>
</dbReference>
<dbReference type="Gene3D" id="3.30.70.2530">
    <property type="match status" value="1"/>
</dbReference>
<dbReference type="InterPro" id="IPR016169">
    <property type="entry name" value="FAD-bd_PCMH_sub2"/>
</dbReference>
<gene>
    <name evidence="3" type="primary">aldO</name>
    <name evidence="3" type="ORF">GCM10009838_27780</name>
</gene>
<dbReference type="InterPro" id="IPR010031">
    <property type="entry name" value="FAD_lactone_oxidase-like"/>
</dbReference>
<dbReference type="PROSITE" id="PS51387">
    <property type="entry name" value="FAD_PCMH"/>
    <property type="match status" value="1"/>
</dbReference>
<dbReference type="EMBL" id="BAAAQM010000013">
    <property type="protein sequence ID" value="GAA1967854.1"/>
    <property type="molecule type" value="Genomic_DNA"/>
</dbReference>
<organism evidence="3 4">
    <name type="scientific">Catenulispora subtropica</name>
    <dbReference type="NCBI Taxonomy" id="450798"/>
    <lineage>
        <taxon>Bacteria</taxon>
        <taxon>Bacillati</taxon>
        <taxon>Actinomycetota</taxon>
        <taxon>Actinomycetes</taxon>
        <taxon>Catenulisporales</taxon>
        <taxon>Catenulisporaceae</taxon>
        <taxon>Catenulispora</taxon>
    </lineage>
</organism>
<protein>
    <submittedName>
        <fullName evidence="3">Alditol oxidase</fullName>
    </submittedName>
</protein>
<proteinExistence type="predicted"/>
<name>A0ABN2REE3_9ACTN</name>
<keyword evidence="1" id="KW-0560">Oxidoreductase</keyword>
<dbReference type="InterPro" id="IPR016166">
    <property type="entry name" value="FAD-bd_PCMH"/>
</dbReference>
<feature type="domain" description="FAD-binding PCMH-type" evidence="2">
    <location>
        <begin position="1"/>
        <end position="178"/>
    </location>
</feature>
<sequence>MSARPRNWAGNITFRAGRMHRPGSLAELRRVVGAADAVRVLGTGHSFNRVADADGGDQVVLDALPASVDVDTAAGTAEVAAGMRLAEIAPRLQAAGFALPSLPSLPHISPAGACATGTHGSGDGLRGLAALVRAMRLVGPEGDVTELSRDGSEDFAGCVVSLGALGVVTHLTLDLVPAFDVAQHVWTRVPLDRVFEHFDEVFSAGYSVSVFTDWTDTATVWVKLHAAQSDDIALPPRDDDWLGGRLADRPVHPIPGLPAENCTEQLGVPGPWHERLPHFRPEFTPSSGEELQSEFFLARDRAQAAFAAVRALGARIAPVLLVSEIRTIAADDLWLSPCFERDSVAIHFTWIADRAAVAPVLAAVEHELLPLGARPHWGKVFSGGPDAALATYEKADEFDRILRRHDPRGKFRNQFVRDLFPDHH</sequence>
<dbReference type="Gene3D" id="1.10.45.10">
    <property type="entry name" value="Vanillyl-alcohol Oxidase, Chain A, domain 4"/>
    <property type="match status" value="1"/>
</dbReference>